<evidence type="ECO:0000313" key="3">
    <source>
        <dbReference type="Proteomes" id="UP000663834"/>
    </source>
</evidence>
<dbReference type="AlphaFoldDB" id="A0A815CKH3"/>
<dbReference type="Gene3D" id="2.30.30.850">
    <property type="match status" value="1"/>
</dbReference>
<accession>A0A815CKH3</accession>
<evidence type="ECO:0000259" key="1">
    <source>
        <dbReference type="Pfam" id="PF24626"/>
    </source>
</evidence>
<protein>
    <recommendedName>
        <fullName evidence="1">Tf2-1-like SH3-like domain-containing protein</fullName>
    </recommendedName>
</protein>
<sequence length="174" mass="20249">MFGRHPRQPLDLCLPSPVSVDQFPTATALSDYRKRLLADLLPAYVTTRELLDISHQKQATQYNQHHRPLQFEPAYVTTRELLDISHQKQATQYNQHHRPLQFEPGDLVWVTALSDIAMGKWRGKKLSPRREGPYQVVERLSSLTYSLIHTITSQQLSPIHINRLERYYSFSSID</sequence>
<dbReference type="EMBL" id="CAJNOW010000540">
    <property type="protein sequence ID" value="CAF1281527.1"/>
    <property type="molecule type" value="Genomic_DNA"/>
</dbReference>
<comment type="caution">
    <text evidence="2">The sequence shown here is derived from an EMBL/GenBank/DDBJ whole genome shotgun (WGS) entry which is preliminary data.</text>
</comment>
<reference evidence="2" key="1">
    <citation type="submission" date="2021-02" db="EMBL/GenBank/DDBJ databases">
        <authorList>
            <person name="Nowell W R."/>
        </authorList>
    </citation>
    <scope>NUCLEOTIDE SEQUENCE</scope>
</reference>
<dbReference type="Pfam" id="PF24626">
    <property type="entry name" value="SH3_Tf2-1"/>
    <property type="match status" value="1"/>
</dbReference>
<gene>
    <name evidence="2" type="ORF">KQP761_LOCUS3806</name>
</gene>
<proteinExistence type="predicted"/>
<dbReference type="InterPro" id="IPR056924">
    <property type="entry name" value="SH3_Tf2-1"/>
</dbReference>
<evidence type="ECO:0000313" key="2">
    <source>
        <dbReference type="EMBL" id="CAF1281527.1"/>
    </source>
</evidence>
<dbReference type="Proteomes" id="UP000663834">
    <property type="component" value="Unassembled WGS sequence"/>
</dbReference>
<dbReference type="OrthoDB" id="425619at2759"/>
<name>A0A815CKH3_9BILA</name>
<organism evidence="2 3">
    <name type="scientific">Rotaria magnacalcarata</name>
    <dbReference type="NCBI Taxonomy" id="392030"/>
    <lineage>
        <taxon>Eukaryota</taxon>
        <taxon>Metazoa</taxon>
        <taxon>Spiralia</taxon>
        <taxon>Gnathifera</taxon>
        <taxon>Rotifera</taxon>
        <taxon>Eurotatoria</taxon>
        <taxon>Bdelloidea</taxon>
        <taxon>Philodinida</taxon>
        <taxon>Philodinidae</taxon>
        <taxon>Rotaria</taxon>
    </lineage>
</organism>
<feature type="domain" description="Tf2-1-like SH3-like" evidence="1">
    <location>
        <begin position="105"/>
        <end position="149"/>
    </location>
</feature>